<sequence length="337" mass="40262">MYDNNSYRLSRPHELPDFFDKLRHLYKPWHNKRRRCLPNFYILGFSKCGTTDLYKTLHKHPNVSKNIPVKEPGFWNRHNFGREPITRRILSKFSFSSYVDLYDLAAFKTIHNREKLIVDASASYIWDYGDWPNLPQNKGLKEPSIITAHFIRHFTPRAKFIILVREPSERLYSQYLYSNKEGESKFSFHAAVVESIDLMQRCMKERSQRDCLYDPTFNRTMNVWLRINHYVTFIQDWLSVFPREQFYFLRLEDYMANKTKAIIEISRFLGTGELSKSYMKYLISTDQYVANARSPEDMEIGDMLPETKLILQKYFDPWNKRLAALLNDSSFIYPNKS</sequence>
<evidence type="ECO:0000313" key="2">
    <source>
        <dbReference type="EMBL" id="ELU03066.1"/>
    </source>
</evidence>
<dbReference type="STRING" id="283909.R7UAC3"/>
<evidence type="ECO:0000313" key="3">
    <source>
        <dbReference type="EnsemblMetazoa" id="CapteP92334"/>
    </source>
</evidence>
<dbReference type="GO" id="GO:0019319">
    <property type="term" value="P:hexose biosynthetic process"/>
    <property type="evidence" value="ECO:0007669"/>
    <property type="project" value="TreeGrafter"/>
</dbReference>
<dbReference type="EMBL" id="KB303505">
    <property type="protein sequence ID" value="ELU03066.1"/>
    <property type="molecule type" value="Genomic_DNA"/>
</dbReference>
<dbReference type="SUPFAM" id="SSF52540">
    <property type="entry name" value="P-loop containing nucleoside triphosphate hydrolases"/>
    <property type="match status" value="1"/>
</dbReference>
<evidence type="ECO:0000259" key="1">
    <source>
        <dbReference type="Pfam" id="PF00685"/>
    </source>
</evidence>
<accession>R7UAC3</accession>
<name>R7UAC3_CAPTE</name>
<dbReference type="InterPro" id="IPR052654">
    <property type="entry name" value="CS_Sulfotransferase"/>
</dbReference>
<reference evidence="4" key="1">
    <citation type="submission" date="2012-12" db="EMBL/GenBank/DDBJ databases">
        <authorList>
            <person name="Hellsten U."/>
            <person name="Grimwood J."/>
            <person name="Chapman J.A."/>
            <person name="Shapiro H."/>
            <person name="Aerts A."/>
            <person name="Otillar R.P."/>
            <person name="Terry A.Y."/>
            <person name="Boore J.L."/>
            <person name="Simakov O."/>
            <person name="Marletaz F."/>
            <person name="Cho S.-J."/>
            <person name="Edsinger-Gonzales E."/>
            <person name="Havlak P."/>
            <person name="Kuo D.-H."/>
            <person name="Larsson T."/>
            <person name="Lv J."/>
            <person name="Arendt D."/>
            <person name="Savage R."/>
            <person name="Osoegawa K."/>
            <person name="de Jong P."/>
            <person name="Lindberg D.R."/>
            <person name="Seaver E.C."/>
            <person name="Weisblat D.A."/>
            <person name="Putnam N.H."/>
            <person name="Grigoriev I.V."/>
            <person name="Rokhsar D.S."/>
        </authorList>
    </citation>
    <scope>NUCLEOTIDE SEQUENCE</scope>
    <source>
        <strain evidence="4">I ESC-2004</strain>
    </source>
</reference>
<dbReference type="Gene3D" id="3.40.50.300">
    <property type="entry name" value="P-loop containing nucleotide triphosphate hydrolases"/>
    <property type="match status" value="1"/>
</dbReference>
<dbReference type="OrthoDB" id="8068875at2759"/>
<dbReference type="InterPro" id="IPR000863">
    <property type="entry name" value="Sulfotransferase_dom"/>
</dbReference>
<dbReference type="GO" id="GO:0050659">
    <property type="term" value="F:N-acetylgalactosamine 4-sulfate 6-O-sulfotransferase activity"/>
    <property type="evidence" value="ECO:0007669"/>
    <property type="project" value="TreeGrafter"/>
</dbReference>
<keyword evidence="4" id="KW-1185">Reference proteome</keyword>
<feature type="domain" description="Sulfotransferase" evidence="1">
    <location>
        <begin position="40"/>
        <end position="272"/>
    </location>
</feature>
<proteinExistence type="predicted"/>
<dbReference type="EnsemblMetazoa" id="CapteT92334">
    <property type="protein sequence ID" value="CapteP92334"/>
    <property type="gene ID" value="CapteG92334"/>
</dbReference>
<gene>
    <name evidence="2" type="ORF">CAPTEDRAFT_92334</name>
</gene>
<dbReference type="PANTHER" id="PTHR15723">
    <property type="entry name" value="CARBOHYDRATE SULFOTRANSFERASE 15"/>
    <property type="match status" value="1"/>
</dbReference>
<organism evidence="2">
    <name type="scientific">Capitella teleta</name>
    <name type="common">Polychaete worm</name>
    <dbReference type="NCBI Taxonomy" id="283909"/>
    <lineage>
        <taxon>Eukaryota</taxon>
        <taxon>Metazoa</taxon>
        <taxon>Spiralia</taxon>
        <taxon>Lophotrochozoa</taxon>
        <taxon>Annelida</taxon>
        <taxon>Polychaeta</taxon>
        <taxon>Sedentaria</taxon>
        <taxon>Scolecida</taxon>
        <taxon>Capitellidae</taxon>
        <taxon>Capitella</taxon>
    </lineage>
</organism>
<dbReference type="InterPro" id="IPR027417">
    <property type="entry name" value="P-loop_NTPase"/>
</dbReference>
<dbReference type="OMA" id="WHRYVNI"/>
<evidence type="ECO:0000313" key="4">
    <source>
        <dbReference type="Proteomes" id="UP000014760"/>
    </source>
</evidence>
<reference evidence="2 4" key="2">
    <citation type="journal article" date="2013" name="Nature">
        <title>Insights into bilaterian evolution from three spiralian genomes.</title>
        <authorList>
            <person name="Simakov O."/>
            <person name="Marletaz F."/>
            <person name="Cho S.J."/>
            <person name="Edsinger-Gonzales E."/>
            <person name="Havlak P."/>
            <person name="Hellsten U."/>
            <person name="Kuo D.H."/>
            <person name="Larsson T."/>
            <person name="Lv J."/>
            <person name="Arendt D."/>
            <person name="Savage R."/>
            <person name="Osoegawa K."/>
            <person name="de Jong P."/>
            <person name="Grimwood J."/>
            <person name="Chapman J.A."/>
            <person name="Shapiro H."/>
            <person name="Aerts A."/>
            <person name="Otillar R.P."/>
            <person name="Terry A.Y."/>
            <person name="Boore J.L."/>
            <person name="Grigoriev I.V."/>
            <person name="Lindberg D.R."/>
            <person name="Seaver E.C."/>
            <person name="Weisblat D.A."/>
            <person name="Putnam N.H."/>
            <person name="Rokhsar D.S."/>
        </authorList>
    </citation>
    <scope>NUCLEOTIDE SEQUENCE</scope>
    <source>
        <strain evidence="2 4">I ESC-2004</strain>
    </source>
</reference>
<dbReference type="PANTHER" id="PTHR15723:SF0">
    <property type="entry name" value="CARBOHYDRATE SULFOTRANSFERASE 15"/>
    <property type="match status" value="1"/>
</dbReference>
<dbReference type="EMBL" id="AMQN01008596">
    <property type="status" value="NOT_ANNOTATED_CDS"/>
    <property type="molecule type" value="Genomic_DNA"/>
</dbReference>
<reference evidence="3" key="3">
    <citation type="submission" date="2015-06" db="UniProtKB">
        <authorList>
            <consortium name="EnsemblMetazoa"/>
        </authorList>
    </citation>
    <scope>IDENTIFICATION</scope>
</reference>
<dbReference type="Pfam" id="PF00685">
    <property type="entry name" value="Sulfotransfer_1"/>
    <property type="match status" value="1"/>
</dbReference>
<dbReference type="Proteomes" id="UP000014760">
    <property type="component" value="Unassembled WGS sequence"/>
</dbReference>
<protein>
    <recommendedName>
        <fullName evidence="1">Sulfotransferase domain-containing protein</fullName>
    </recommendedName>
</protein>
<dbReference type="HOGENOM" id="CLU_017703_2_0_1"/>
<dbReference type="AlphaFoldDB" id="R7UAC3"/>